<dbReference type="SUPFAM" id="SSF56935">
    <property type="entry name" value="Porins"/>
    <property type="match status" value="1"/>
</dbReference>
<comment type="similarity">
    <text evidence="7">Belongs to the TonB-dependent receptor family.</text>
</comment>
<dbReference type="InterPro" id="IPR037066">
    <property type="entry name" value="Plug_dom_sf"/>
</dbReference>
<keyword evidence="2 7" id="KW-0813">Transport</keyword>
<keyword evidence="11" id="KW-1185">Reference proteome</keyword>
<protein>
    <submittedName>
        <fullName evidence="10">TonB-linked outer membrane protein, SusC/RagA family</fullName>
    </submittedName>
</protein>
<dbReference type="GO" id="GO:0009279">
    <property type="term" value="C:cell outer membrane"/>
    <property type="evidence" value="ECO:0007669"/>
    <property type="project" value="UniProtKB-SubCell"/>
</dbReference>
<feature type="signal peptide" evidence="8">
    <location>
        <begin position="1"/>
        <end position="19"/>
    </location>
</feature>
<keyword evidence="3 7" id="KW-1134">Transmembrane beta strand</keyword>
<dbReference type="NCBIfam" id="TIGR04056">
    <property type="entry name" value="OMP_RagA_SusC"/>
    <property type="match status" value="1"/>
</dbReference>
<dbReference type="PROSITE" id="PS52016">
    <property type="entry name" value="TONB_DEPENDENT_REC_3"/>
    <property type="match status" value="1"/>
</dbReference>
<gene>
    <name evidence="10" type="ORF">SAMN06265379_102399</name>
</gene>
<sequence>MKKTIYVLSLLLVSTMLSAQQLITVQGRVTDTDNMGIPGVSIAIQGTTQGTITDIDGNYNLSAPTNATLVFSFIGFNNQEIPVNGQTTINVILEQSLEMMDEVVVVGYGTQKVKDLTSSITTVKADEIVKTPSGQAMQSLQGKVAGVQIVSAGAPGSEPTVRIRGIGSFPSSSDSKPLYVVDGMFFDNIDFINTSDIETLSVLKDASAAAIYGVRAANGVVLITTKAGNRKSRATITYDGYIGVQVAQNVLKMANAEQFVNYVNQVGAPADRQFVDNAMQRFGRSRINPNVPDVNTDWYKQIMHSSARQQNHALSVTGGSENTAYSMGLSYFEQEGLLKGKNSYERFNIRGKLDQNVNSWLKAGINMNVSNGTQYIADDGAWFKAYHAVPILPVYDPENYDALVAAGTDFPIRYSNAKLLGYRGTQNPFISLDYRDHRLDIRKVLTGVYSEISLLPEKLKFKTSYNLSLIHLSDRNVGLPYYLSASEDVNRELSSISKYRSLYFNQFLDNTLTYTDSFGDHNISAMVGTSYRNEWYDSLSGSAEDIPLNENTWYIGQSLSEDSKKVNDSADRLYGFSYFGRLSYNYQSKYLAYFTLRREGTSKYQEKWGTFPALGAGWVISEENFFRNNIGFIDYFKLRAGWGKLGNDKITRQTGANTTTPEYLAIDDTQVTGTVTTSTFGYLGWETVTGTNVGISANLLNNRLSIESDYYVRDTEGAATFVSLKLQPGGVLKNVGEIRNSGFELAVNWNGAIGNNIKYNIGANMATLKNEVRDLFGQEYLNSGSSEFRQRTQVGHPIASFYGYEVAGVYQNQAEIDADPIAVANGLVPGDLKFKNQDGNEVLDDDDKVFLGSYIPDFNYGASLGLSYKNIEFSMNISGQSGNKILNRKRGEIIWTNDTNIDADYANNLWSGEGTSNKYPSASGLRRGWNQNFSDLLLEDGKFFRIQNVQLAYNINGKKLLGEDMPDARIYFTAERPLTVFSYNGFSPEVPNGVDRQFYPVASVYTVGLNIKF</sequence>
<evidence type="ECO:0000256" key="3">
    <source>
        <dbReference type="ARBA" id="ARBA00022452"/>
    </source>
</evidence>
<dbReference type="Gene3D" id="2.170.130.10">
    <property type="entry name" value="TonB-dependent receptor, plug domain"/>
    <property type="match status" value="1"/>
</dbReference>
<accession>A0A521C4U8</accession>
<dbReference type="InterPro" id="IPR012910">
    <property type="entry name" value="Plug_dom"/>
</dbReference>
<dbReference type="AlphaFoldDB" id="A0A521C4U8"/>
<proteinExistence type="inferred from homology"/>
<dbReference type="InterPro" id="IPR023996">
    <property type="entry name" value="TonB-dep_OMP_SusC/RagA"/>
</dbReference>
<feature type="domain" description="TonB-dependent receptor plug" evidence="9">
    <location>
        <begin position="113"/>
        <end position="220"/>
    </location>
</feature>
<keyword evidence="5 7" id="KW-0472">Membrane</keyword>
<dbReference type="Pfam" id="PF07715">
    <property type="entry name" value="Plug"/>
    <property type="match status" value="1"/>
</dbReference>
<evidence type="ECO:0000256" key="6">
    <source>
        <dbReference type="ARBA" id="ARBA00023237"/>
    </source>
</evidence>
<dbReference type="Proteomes" id="UP000319040">
    <property type="component" value="Unassembled WGS sequence"/>
</dbReference>
<dbReference type="Pfam" id="PF13715">
    <property type="entry name" value="CarbopepD_reg_2"/>
    <property type="match status" value="1"/>
</dbReference>
<dbReference type="InterPro" id="IPR023997">
    <property type="entry name" value="TonB-dep_OMP_SusC/RagA_CS"/>
</dbReference>
<evidence type="ECO:0000256" key="5">
    <source>
        <dbReference type="ARBA" id="ARBA00023136"/>
    </source>
</evidence>
<evidence type="ECO:0000256" key="4">
    <source>
        <dbReference type="ARBA" id="ARBA00022692"/>
    </source>
</evidence>
<dbReference type="SUPFAM" id="SSF49464">
    <property type="entry name" value="Carboxypeptidase regulatory domain-like"/>
    <property type="match status" value="1"/>
</dbReference>
<name>A0A521C4U8_SACCC</name>
<feature type="chain" id="PRO_5021858241" evidence="8">
    <location>
        <begin position="20"/>
        <end position="1013"/>
    </location>
</feature>
<dbReference type="FunFam" id="2.60.40.1120:FF:000003">
    <property type="entry name" value="Outer membrane protein Omp121"/>
    <property type="match status" value="1"/>
</dbReference>
<dbReference type="InterPro" id="IPR008969">
    <property type="entry name" value="CarboxyPept-like_regulatory"/>
</dbReference>
<keyword evidence="8" id="KW-0732">Signal</keyword>
<evidence type="ECO:0000313" key="11">
    <source>
        <dbReference type="Proteomes" id="UP000319040"/>
    </source>
</evidence>
<dbReference type="Gene3D" id="2.60.40.1120">
    <property type="entry name" value="Carboxypeptidase-like, regulatory domain"/>
    <property type="match status" value="1"/>
</dbReference>
<keyword evidence="6 7" id="KW-0998">Cell outer membrane</keyword>
<evidence type="ECO:0000256" key="7">
    <source>
        <dbReference type="PROSITE-ProRule" id="PRU01360"/>
    </source>
</evidence>
<evidence type="ECO:0000256" key="1">
    <source>
        <dbReference type="ARBA" id="ARBA00004571"/>
    </source>
</evidence>
<evidence type="ECO:0000256" key="2">
    <source>
        <dbReference type="ARBA" id="ARBA00022448"/>
    </source>
</evidence>
<reference evidence="10 11" key="1">
    <citation type="submission" date="2017-05" db="EMBL/GenBank/DDBJ databases">
        <authorList>
            <person name="Varghese N."/>
            <person name="Submissions S."/>
        </authorList>
    </citation>
    <scope>NUCLEOTIDE SEQUENCE [LARGE SCALE GENOMIC DNA]</scope>
    <source>
        <strain evidence="10 11">DSM 27040</strain>
    </source>
</reference>
<evidence type="ECO:0000313" key="10">
    <source>
        <dbReference type="EMBL" id="SMO54423.1"/>
    </source>
</evidence>
<comment type="subcellular location">
    <subcellularLocation>
        <location evidence="1 7">Cell outer membrane</location>
        <topology evidence="1 7">Multi-pass membrane protein</topology>
    </subcellularLocation>
</comment>
<dbReference type="Gene3D" id="2.40.170.20">
    <property type="entry name" value="TonB-dependent receptor, beta-barrel domain"/>
    <property type="match status" value="1"/>
</dbReference>
<organism evidence="10 11">
    <name type="scientific">Saccharicrinis carchari</name>
    <dbReference type="NCBI Taxonomy" id="1168039"/>
    <lineage>
        <taxon>Bacteria</taxon>
        <taxon>Pseudomonadati</taxon>
        <taxon>Bacteroidota</taxon>
        <taxon>Bacteroidia</taxon>
        <taxon>Marinilabiliales</taxon>
        <taxon>Marinilabiliaceae</taxon>
        <taxon>Saccharicrinis</taxon>
    </lineage>
</organism>
<evidence type="ECO:0000256" key="8">
    <source>
        <dbReference type="SAM" id="SignalP"/>
    </source>
</evidence>
<dbReference type="NCBIfam" id="TIGR04057">
    <property type="entry name" value="SusC_RagA_signa"/>
    <property type="match status" value="1"/>
</dbReference>
<dbReference type="EMBL" id="FXTB01000002">
    <property type="protein sequence ID" value="SMO54423.1"/>
    <property type="molecule type" value="Genomic_DNA"/>
</dbReference>
<keyword evidence="4 7" id="KW-0812">Transmembrane</keyword>
<evidence type="ECO:0000259" key="9">
    <source>
        <dbReference type="Pfam" id="PF07715"/>
    </source>
</evidence>
<dbReference type="InterPro" id="IPR036942">
    <property type="entry name" value="Beta-barrel_TonB_sf"/>
</dbReference>
<dbReference type="InterPro" id="IPR039426">
    <property type="entry name" value="TonB-dep_rcpt-like"/>
</dbReference>
<dbReference type="RefSeq" id="WP_142532684.1">
    <property type="nucleotide sequence ID" value="NZ_FXTB01000002.1"/>
</dbReference>
<dbReference type="OrthoDB" id="1109428at2"/>